<reference evidence="2 3" key="1">
    <citation type="submission" date="2020-04" db="EMBL/GenBank/DDBJ databases">
        <title>MicrobeNet Type strains.</title>
        <authorList>
            <person name="Nicholson A.C."/>
        </authorList>
    </citation>
    <scope>NUCLEOTIDE SEQUENCE [LARGE SCALE GENOMIC DNA]</scope>
    <source>
        <strain evidence="2 3">JCM 3332</strain>
    </source>
</reference>
<dbReference type="CDD" id="cd00093">
    <property type="entry name" value="HTH_XRE"/>
    <property type="match status" value="1"/>
</dbReference>
<evidence type="ECO:0000313" key="3">
    <source>
        <dbReference type="Proteomes" id="UP000570678"/>
    </source>
</evidence>
<dbReference type="InterPro" id="IPR010982">
    <property type="entry name" value="Lambda_DNA-bd_dom_sf"/>
</dbReference>
<keyword evidence="3" id="KW-1185">Reference proteome</keyword>
<accession>A0A846YKC7</accession>
<sequence>MMDRQFAAFLALNWCLPVVLGGGLRRVRPQYIGKFVGLEPSHTTKPGKIFDIPVLGRTRFQHGGHCIPVRDASGSDNGGTGMADKATDSTFARRMLGRQLRHLRETSGVSVETAKKAIGVGHQTLWRLETGQSTRISALQVRELCRIYKAPKEVEDVLLDLVGGLSYKRTSYVGVIRCAA</sequence>
<dbReference type="EMBL" id="JAAXOT010000008">
    <property type="protein sequence ID" value="NKY58074.1"/>
    <property type="molecule type" value="Genomic_DNA"/>
</dbReference>
<dbReference type="PROSITE" id="PS50943">
    <property type="entry name" value="HTH_CROC1"/>
    <property type="match status" value="1"/>
</dbReference>
<gene>
    <name evidence="2" type="ORF">HGA15_18370</name>
</gene>
<dbReference type="Pfam" id="PF13560">
    <property type="entry name" value="HTH_31"/>
    <property type="match status" value="1"/>
</dbReference>
<protein>
    <submittedName>
        <fullName evidence="2">Helix-turn-helix domain-containing protein</fullName>
    </submittedName>
</protein>
<dbReference type="AlphaFoldDB" id="A0A846YKC7"/>
<dbReference type="InterPro" id="IPR001387">
    <property type="entry name" value="Cro/C1-type_HTH"/>
</dbReference>
<comment type="caution">
    <text evidence="2">The sequence shown here is derived from an EMBL/GenBank/DDBJ whole genome shotgun (WGS) entry which is preliminary data.</text>
</comment>
<dbReference type="Proteomes" id="UP000570678">
    <property type="component" value="Unassembled WGS sequence"/>
</dbReference>
<proteinExistence type="predicted"/>
<dbReference type="Gene3D" id="1.10.260.40">
    <property type="entry name" value="lambda repressor-like DNA-binding domains"/>
    <property type="match status" value="1"/>
</dbReference>
<organism evidence="2 3">
    <name type="scientific">Nocardia flavorosea</name>
    <dbReference type="NCBI Taxonomy" id="53429"/>
    <lineage>
        <taxon>Bacteria</taxon>
        <taxon>Bacillati</taxon>
        <taxon>Actinomycetota</taxon>
        <taxon>Actinomycetes</taxon>
        <taxon>Mycobacteriales</taxon>
        <taxon>Nocardiaceae</taxon>
        <taxon>Nocardia</taxon>
    </lineage>
</organism>
<dbReference type="SUPFAM" id="SSF47413">
    <property type="entry name" value="lambda repressor-like DNA-binding domains"/>
    <property type="match status" value="1"/>
</dbReference>
<feature type="domain" description="HTH cro/C1-type" evidence="1">
    <location>
        <begin position="100"/>
        <end position="157"/>
    </location>
</feature>
<evidence type="ECO:0000259" key="1">
    <source>
        <dbReference type="PROSITE" id="PS50943"/>
    </source>
</evidence>
<dbReference type="GO" id="GO:0003677">
    <property type="term" value="F:DNA binding"/>
    <property type="evidence" value="ECO:0007669"/>
    <property type="project" value="InterPro"/>
</dbReference>
<name>A0A846YKC7_9NOCA</name>
<evidence type="ECO:0000313" key="2">
    <source>
        <dbReference type="EMBL" id="NKY58074.1"/>
    </source>
</evidence>